<evidence type="ECO:0000256" key="1">
    <source>
        <dbReference type="SAM" id="MobiDB-lite"/>
    </source>
</evidence>
<sequence length="500" mass="53453">MAGGLVRVPASWPTAGDQPVLYNLWLLPDALKFDQIVHAYGFGLVTWICWQSLSQVFAQHGVSLRPTVGLLTLCGAAGMGFGALNEVVEFAATLLFTETNVGGYVNTGWDLVANLAGCTLAALGIAVGVAREFDDGIGEFSDGVTFAGDEALRQNACEPFPLAGVDDHVHRGHQCRYPCWWDESGEDEVPFESLPCNLFFDFLSQQTVANEQKSDLGAGCDDAGGGLQDELMPFQVKESGDFANDNVAFRKTEFGSHGLSMVVTFEERGDVEATVDRLKLIGRCDTFLHVGIGHCVGDRNESICSSGGPLLCGDIEAIAKWRLTIVKRCAMNGVNTGDAELCGCSPSEDSRFRAVSVYDLRLQPGEQPAELAVGAPVVERGQSALHSRDDVDGEAALTGAVEKAAFGAGFGSDDQFDLITVNFNLIFDVVERVFLCSSHDQSSDDVSDVQGGSTGFETVHTRLRAGAIGSRRPGGLPAESRRVARYGGDSSVRGRFDSNR</sequence>
<dbReference type="Pfam" id="PF09997">
    <property type="entry name" value="DUF2238"/>
    <property type="match status" value="1"/>
</dbReference>
<evidence type="ECO:0000313" key="3">
    <source>
        <dbReference type="Proteomes" id="UP001642464"/>
    </source>
</evidence>
<accession>A0ABP0IDA8</accession>
<protein>
    <submittedName>
        <fullName evidence="2">Uncharacterized protein</fullName>
    </submittedName>
</protein>
<comment type="caution">
    <text evidence="2">The sequence shown here is derived from an EMBL/GenBank/DDBJ whole genome shotgun (WGS) entry which is preliminary data.</text>
</comment>
<dbReference type="Proteomes" id="UP001642464">
    <property type="component" value="Unassembled WGS sequence"/>
</dbReference>
<name>A0ABP0IDA8_9DINO</name>
<keyword evidence="3" id="KW-1185">Reference proteome</keyword>
<feature type="region of interest" description="Disordered" evidence="1">
    <location>
        <begin position="467"/>
        <end position="500"/>
    </location>
</feature>
<organism evidence="2 3">
    <name type="scientific">Durusdinium trenchii</name>
    <dbReference type="NCBI Taxonomy" id="1381693"/>
    <lineage>
        <taxon>Eukaryota</taxon>
        <taxon>Sar</taxon>
        <taxon>Alveolata</taxon>
        <taxon>Dinophyceae</taxon>
        <taxon>Suessiales</taxon>
        <taxon>Symbiodiniaceae</taxon>
        <taxon>Durusdinium</taxon>
    </lineage>
</organism>
<reference evidence="2 3" key="1">
    <citation type="submission" date="2024-02" db="EMBL/GenBank/DDBJ databases">
        <authorList>
            <person name="Chen Y."/>
            <person name="Shah S."/>
            <person name="Dougan E. K."/>
            <person name="Thang M."/>
            <person name="Chan C."/>
        </authorList>
    </citation>
    <scope>NUCLEOTIDE SEQUENCE [LARGE SCALE GENOMIC DNA]</scope>
</reference>
<evidence type="ECO:0000313" key="2">
    <source>
        <dbReference type="EMBL" id="CAK9000591.1"/>
    </source>
</evidence>
<dbReference type="EMBL" id="CAXAMM010003598">
    <property type="protein sequence ID" value="CAK9000591.1"/>
    <property type="molecule type" value="Genomic_DNA"/>
</dbReference>
<proteinExistence type="predicted"/>
<gene>
    <name evidence="2" type="ORF">SCF082_LOCUS6564</name>
</gene>
<dbReference type="InterPro" id="IPR014509">
    <property type="entry name" value="YjdF-like"/>
</dbReference>